<organism evidence="1 2">
    <name type="scientific">Caerostris darwini</name>
    <dbReference type="NCBI Taxonomy" id="1538125"/>
    <lineage>
        <taxon>Eukaryota</taxon>
        <taxon>Metazoa</taxon>
        <taxon>Ecdysozoa</taxon>
        <taxon>Arthropoda</taxon>
        <taxon>Chelicerata</taxon>
        <taxon>Arachnida</taxon>
        <taxon>Araneae</taxon>
        <taxon>Araneomorphae</taxon>
        <taxon>Entelegynae</taxon>
        <taxon>Araneoidea</taxon>
        <taxon>Araneidae</taxon>
        <taxon>Caerostris</taxon>
    </lineage>
</organism>
<protein>
    <submittedName>
        <fullName evidence="1">Uncharacterized protein</fullName>
    </submittedName>
</protein>
<dbReference type="Proteomes" id="UP001054837">
    <property type="component" value="Unassembled WGS sequence"/>
</dbReference>
<keyword evidence="2" id="KW-1185">Reference proteome</keyword>
<evidence type="ECO:0000313" key="2">
    <source>
        <dbReference type="Proteomes" id="UP001054837"/>
    </source>
</evidence>
<sequence>MENLILSYNEQKLLIEFKDQLESTHHLTICVPAIEDLSICKNDVIIATVFGEEKNISVVKDFLKKKIDEQRCVEEQRVSYVDNIPVITLTDDSDSDIPNETLIDIKQKQRKRQKLHKNNSGQAKDSQIELEEFNSSIIILNDNDENSSLTVTVSKFNVNI</sequence>
<name>A0AAV4T5N8_9ARAC</name>
<gene>
    <name evidence="1" type="ORF">CDAR_456961</name>
</gene>
<dbReference type="EMBL" id="BPLQ01008944">
    <property type="protein sequence ID" value="GIY40509.1"/>
    <property type="molecule type" value="Genomic_DNA"/>
</dbReference>
<comment type="caution">
    <text evidence="1">The sequence shown here is derived from an EMBL/GenBank/DDBJ whole genome shotgun (WGS) entry which is preliminary data.</text>
</comment>
<reference evidence="1 2" key="1">
    <citation type="submission" date="2021-06" db="EMBL/GenBank/DDBJ databases">
        <title>Caerostris darwini draft genome.</title>
        <authorList>
            <person name="Kono N."/>
            <person name="Arakawa K."/>
        </authorList>
    </citation>
    <scope>NUCLEOTIDE SEQUENCE [LARGE SCALE GENOMIC DNA]</scope>
</reference>
<proteinExistence type="predicted"/>
<evidence type="ECO:0000313" key="1">
    <source>
        <dbReference type="EMBL" id="GIY40509.1"/>
    </source>
</evidence>
<dbReference type="AlphaFoldDB" id="A0AAV4T5N8"/>
<accession>A0AAV4T5N8</accession>